<keyword evidence="1" id="KW-0812">Transmembrane</keyword>
<proteinExistence type="predicted"/>
<evidence type="ECO:0000313" key="2">
    <source>
        <dbReference type="EMBL" id="PIC54095.1"/>
    </source>
</evidence>
<comment type="caution">
    <text evidence="2">The sequence shown here is derived from an EMBL/GenBank/DDBJ whole genome shotgun (WGS) entry which is preliminary data.</text>
</comment>
<organism evidence="2 3">
    <name type="scientific">Caenorhabditis nigoni</name>
    <dbReference type="NCBI Taxonomy" id="1611254"/>
    <lineage>
        <taxon>Eukaryota</taxon>
        <taxon>Metazoa</taxon>
        <taxon>Ecdysozoa</taxon>
        <taxon>Nematoda</taxon>
        <taxon>Chromadorea</taxon>
        <taxon>Rhabditida</taxon>
        <taxon>Rhabditina</taxon>
        <taxon>Rhabditomorpha</taxon>
        <taxon>Rhabditoidea</taxon>
        <taxon>Rhabditidae</taxon>
        <taxon>Peloderinae</taxon>
        <taxon>Caenorhabditis</taxon>
    </lineage>
</organism>
<accession>A0A2G5VQI9</accession>
<name>A0A2G5VQI9_9PELO</name>
<keyword evidence="3" id="KW-1185">Reference proteome</keyword>
<evidence type="ECO:0000313" key="3">
    <source>
        <dbReference type="Proteomes" id="UP000230233"/>
    </source>
</evidence>
<feature type="transmembrane region" description="Helical" evidence="1">
    <location>
        <begin position="248"/>
        <end position="267"/>
    </location>
</feature>
<protein>
    <submittedName>
        <fullName evidence="2">Uncharacterized protein</fullName>
    </submittedName>
</protein>
<keyword evidence="1" id="KW-1133">Transmembrane helix</keyword>
<sequence length="276" mass="31516">MISERHLLRLDPHVSLPRLLPNLAKLTDNRSVQQFPKNLEFEFGIFFKKLRSYHRFLEIVIENLPIFLGKELSKEARKNLKIEQLIEALKGVRSVFEMFDSHKTKEVCQLVIRVGSFVKTCLHAMAIAEHLARDVEKSKDENDPLKAAFLKVSRSYMVFSEPSNLSVSENSNILSKLYTMRQDLEGCGPILGKVTETIYEKKKLAQDAVQKLENEGDSPRKVPNIKEGDKLDIWSSSRTCFAYADSNLQSNLILSLIAFSIVAFIYVSHADNNKNQ</sequence>
<keyword evidence="1" id="KW-0472">Membrane</keyword>
<dbReference type="Proteomes" id="UP000230233">
    <property type="component" value="Chromosome I"/>
</dbReference>
<reference evidence="3" key="1">
    <citation type="submission" date="2017-10" db="EMBL/GenBank/DDBJ databases">
        <title>Rapid genome shrinkage in a self-fertile nematode reveals novel sperm competition proteins.</title>
        <authorList>
            <person name="Yin D."/>
            <person name="Schwarz E.M."/>
            <person name="Thomas C.G."/>
            <person name="Felde R.L."/>
            <person name="Korf I.F."/>
            <person name="Cutter A.D."/>
            <person name="Schartner C.M."/>
            <person name="Ralston E.J."/>
            <person name="Meyer B.J."/>
            <person name="Haag E.S."/>
        </authorList>
    </citation>
    <scope>NUCLEOTIDE SEQUENCE [LARGE SCALE GENOMIC DNA]</scope>
    <source>
        <strain evidence="3">JU1422</strain>
    </source>
</reference>
<dbReference type="EMBL" id="PDUG01000001">
    <property type="protein sequence ID" value="PIC54095.1"/>
    <property type="molecule type" value="Genomic_DNA"/>
</dbReference>
<dbReference type="AlphaFoldDB" id="A0A2G5VQI9"/>
<gene>
    <name evidence="2" type="primary">Cnig_chr_I.g3495</name>
    <name evidence="2" type="ORF">B9Z55_003495</name>
</gene>
<evidence type="ECO:0000256" key="1">
    <source>
        <dbReference type="SAM" id="Phobius"/>
    </source>
</evidence>